<dbReference type="Pfam" id="PF07690">
    <property type="entry name" value="MFS_1"/>
    <property type="match status" value="1"/>
</dbReference>
<dbReference type="GO" id="GO:0022857">
    <property type="term" value="F:transmembrane transporter activity"/>
    <property type="evidence" value="ECO:0007669"/>
    <property type="project" value="InterPro"/>
</dbReference>
<protein>
    <submittedName>
        <fullName evidence="5">Uncharacterized protein</fullName>
    </submittedName>
</protein>
<dbReference type="EMBL" id="CAJPVJ010008772">
    <property type="protein sequence ID" value="CAG2172135.1"/>
    <property type="molecule type" value="Genomic_DNA"/>
</dbReference>
<dbReference type="AlphaFoldDB" id="A0A7R9M7B7"/>
<accession>A0A7R9M7B7</accession>
<feature type="transmembrane region" description="Helical" evidence="4">
    <location>
        <begin position="20"/>
        <end position="41"/>
    </location>
</feature>
<dbReference type="SUPFAM" id="SSF103473">
    <property type="entry name" value="MFS general substrate transporter"/>
    <property type="match status" value="1"/>
</dbReference>
<dbReference type="OrthoDB" id="6512734at2759"/>
<proteinExistence type="predicted"/>
<organism evidence="5">
    <name type="scientific">Oppiella nova</name>
    <dbReference type="NCBI Taxonomy" id="334625"/>
    <lineage>
        <taxon>Eukaryota</taxon>
        <taxon>Metazoa</taxon>
        <taxon>Ecdysozoa</taxon>
        <taxon>Arthropoda</taxon>
        <taxon>Chelicerata</taxon>
        <taxon>Arachnida</taxon>
        <taxon>Acari</taxon>
        <taxon>Acariformes</taxon>
        <taxon>Sarcoptiformes</taxon>
        <taxon>Oribatida</taxon>
        <taxon>Brachypylina</taxon>
        <taxon>Oppioidea</taxon>
        <taxon>Oppiidae</taxon>
        <taxon>Oppiella</taxon>
    </lineage>
</organism>
<evidence type="ECO:0000256" key="4">
    <source>
        <dbReference type="SAM" id="Phobius"/>
    </source>
</evidence>
<keyword evidence="1 4" id="KW-0812">Transmembrane</keyword>
<dbReference type="InterPro" id="IPR011701">
    <property type="entry name" value="MFS"/>
</dbReference>
<evidence type="ECO:0000313" key="6">
    <source>
        <dbReference type="Proteomes" id="UP000728032"/>
    </source>
</evidence>
<dbReference type="InterPro" id="IPR036259">
    <property type="entry name" value="MFS_trans_sf"/>
</dbReference>
<evidence type="ECO:0000256" key="1">
    <source>
        <dbReference type="ARBA" id="ARBA00022692"/>
    </source>
</evidence>
<dbReference type="PANTHER" id="PTHR23121">
    <property type="entry name" value="SODIUM-DEPENDENT GLUCOSE TRANSPORTER 1"/>
    <property type="match status" value="1"/>
</dbReference>
<dbReference type="Proteomes" id="UP000728032">
    <property type="component" value="Unassembled WGS sequence"/>
</dbReference>
<keyword evidence="2 4" id="KW-1133">Transmembrane helix</keyword>
<evidence type="ECO:0000256" key="2">
    <source>
        <dbReference type="ARBA" id="ARBA00022989"/>
    </source>
</evidence>
<feature type="transmembrane region" description="Helical" evidence="4">
    <location>
        <begin position="48"/>
        <end position="74"/>
    </location>
</feature>
<gene>
    <name evidence="5" type="ORF">ONB1V03_LOCUS11593</name>
</gene>
<keyword evidence="6" id="KW-1185">Reference proteome</keyword>
<evidence type="ECO:0000313" key="5">
    <source>
        <dbReference type="EMBL" id="CAD7654948.1"/>
    </source>
</evidence>
<dbReference type="Gene3D" id="1.20.1250.20">
    <property type="entry name" value="MFS general substrate transporter like domains"/>
    <property type="match status" value="2"/>
</dbReference>
<keyword evidence="3 4" id="KW-0472">Membrane</keyword>
<dbReference type="EMBL" id="OC923597">
    <property type="protein sequence ID" value="CAD7654948.1"/>
    <property type="molecule type" value="Genomic_DNA"/>
</dbReference>
<reference evidence="5" key="1">
    <citation type="submission" date="2020-11" db="EMBL/GenBank/DDBJ databases">
        <authorList>
            <person name="Tran Van P."/>
        </authorList>
    </citation>
    <scope>NUCLEOTIDE SEQUENCE</scope>
</reference>
<name>A0A7R9M7B7_9ACAR</name>
<sequence length="413" mass="46795">MFSPAMVDMKFLFHSSMAAMVYTNTFFSGGYLLGSLSGFLYKYINRQLMLVFMTVILAVFTALMPFCTNIWLLYLSVFINSIGGGAWDSGNAVWTIEMWKDKSPPVLQLSQMMYGLGNILSPLIAKDYLYGDLSNDTDYEDDFSAIIPYDLGHEYPHHYPKHDHHHHPTPVPHRHTTTPLPDINYSFDRRPKLIIPFLIAGGMTLFVPESIEVIDEKPESVQKIITEKSQPLEPSRRTKFILIALVAMSLNSYSGMEQSFLNNSSTYYQYLPIRLSAQEAADVLSVMTTTYTVGRLISAFIASKLSPEVMITYHSVIICISMGILQFGQHSETLIWTGNALIGFGQCDWPSVDNNNSDFENYTNSWAVTEDTTHTSDKPLMYAINGNYDIGWHYEMTTHLMINSTPHPYAYFG</sequence>
<dbReference type="PANTHER" id="PTHR23121:SF9">
    <property type="entry name" value="SODIUM-DEPENDENT GLUCOSE TRANSPORTER 1"/>
    <property type="match status" value="1"/>
</dbReference>
<evidence type="ECO:0000256" key="3">
    <source>
        <dbReference type="ARBA" id="ARBA00023136"/>
    </source>
</evidence>